<dbReference type="Pfam" id="PF13796">
    <property type="entry name" value="Sensor"/>
    <property type="match status" value="1"/>
</dbReference>
<keyword evidence="8" id="KW-0902">Two-component regulatory system</keyword>
<dbReference type="GO" id="GO:0005524">
    <property type="term" value="F:ATP binding"/>
    <property type="evidence" value="ECO:0007669"/>
    <property type="project" value="UniProtKB-KW"/>
</dbReference>
<keyword evidence="7" id="KW-0067">ATP-binding</keyword>
<dbReference type="EC" id="2.7.13.3" evidence="2"/>
<evidence type="ECO:0000259" key="10">
    <source>
        <dbReference type="Pfam" id="PF07730"/>
    </source>
</evidence>
<dbReference type="GO" id="GO:0016020">
    <property type="term" value="C:membrane"/>
    <property type="evidence" value="ECO:0007669"/>
    <property type="project" value="InterPro"/>
</dbReference>
<evidence type="ECO:0000256" key="1">
    <source>
        <dbReference type="ARBA" id="ARBA00000085"/>
    </source>
</evidence>
<organism evidence="12 13">
    <name type="scientific">Glaciihabitans arcticus</name>
    <dbReference type="NCBI Taxonomy" id="2668039"/>
    <lineage>
        <taxon>Bacteria</taxon>
        <taxon>Bacillati</taxon>
        <taxon>Actinomycetota</taxon>
        <taxon>Actinomycetes</taxon>
        <taxon>Micrococcales</taxon>
        <taxon>Microbacteriaceae</taxon>
        <taxon>Glaciihabitans</taxon>
    </lineage>
</organism>
<evidence type="ECO:0000256" key="7">
    <source>
        <dbReference type="ARBA" id="ARBA00022840"/>
    </source>
</evidence>
<feature type="transmembrane region" description="Helical" evidence="9">
    <location>
        <begin position="24"/>
        <end position="45"/>
    </location>
</feature>
<keyword evidence="9" id="KW-0472">Membrane</keyword>
<dbReference type="CDD" id="cd16917">
    <property type="entry name" value="HATPase_UhpB-NarQ-NarX-like"/>
    <property type="match status" value="1"/>
</dbReference>
<dbReference type="InterPro" id="IPR025828">
    <property type="entry name" value="Put_sensor_dom"/>
</dbReference>
<evidence type="ECO:0000256" key="4">
    <source>
        <dbReference type="ARBA" id="ARBA00022679"/>
    </source>
</evidence>
<dbReference type="Gene3D" id="1.20.5.1930">
    <property type="match status" value="1"/>
</dbReference>
<feature type="domain" description="Signal transduction histidine kinase subgroup 3 dimerisation and phosphoacceptor" evidence="10">
    <location>
        <begin position="248"/>
        <end position="311"/>
    </location>
</feature>
<dbReference type="RefSeq" id="WP_130981202.1">
    <property type="nucleotide sequence ID" value="NZ_SISG01000001.1"/>
</dbReference>
<dbReference type="InterPro" id="IPR036890">
    <property type="entry name" value="HATPase_C_sf"/>
</dbReference>
<keyword evidence="3" id="KW-0597">Phosphoprotein</keyword>
<evidence type="ECO:0000256" key="5">
    <source>
        <dbReference type="ARBA" id="ARBA00022741"/>
    </source>
</evidence>
<evidence type="ECO:0000259" key="11">
    <source>
        <dbReference type="Pfam" id="PF13796"/>
    </source>
</evidence>
<dbReference type="GO" id="GO:0000155">
    <property type="term" value="F:phosphorelay sensor kinase activity"/>
    <property type="evidence" value="ECO:0007669"/>
    <property type="project" value="InterPro"/>
</dbReference>
<name>A0A4Q9GR16_9MICO</name>
<dbReference type="EMBL" id="SISG01000001">
    <property type="protein sequence ID" value="TBN57091.1"/>
    <property type="molecule type" value="Genomic_DNA"/>
</dbReference>
<comment type="catalytic activity">
    <reaction evidence="1">
        <text>ATP + protein L-histidine = ADP + protein N-phospho-L-histidine.</text>
        <dbReference type="EC" id="2.7.13.3"/>
    </reaction>
</comment>
<dbReference type="SUPFAM" id="SSF55874">
    <property type="entry name" value="ATPase domain of HSP90 chaperone/DNA topoisomerase II/histidine kinase"/>
    <property type="match status" value="1"/>
</dbReference>
<accession>A0A4Q9GR16</accession>
<dbReference type="PANTHER" id="PTHR24421">
    <property type="entry name" value="NITRATE/NITRITE SENSOR PROTEIN NARX-RELATED"/>
    <property type="match status" value="1"/>
</dbReference>
<reference evidence="13" key="1">
    <citation type="submission" date="2019-02" db="EMBL/GenBank/DDBJ databases">
        <title>Glaciihabitans arcticus sp. nov., a psychrotolerant bacterium isolated from polar soil.</title>
        <authorList>
            <person name="Dahal R.H."/>
        </authorList>
    </citation>
    <scope>NUCLEOTIDE SEQUENCE [LARGE SCALE GENOMIC DNA]</scope>
    <source>
        <strain evidence="13">RP-3-7</strain>
    </source>
</reference>
<evidence type="ECO:0000256" key="6">
    <source>
        <dbReference type="ARBA" id="ARBA00022777"/>
    </source>
</evidence>
<dbReference type="Gene3D" id="3.30.565.10">
    <property type="entry name" value="Histidine kinase-like ATPase, C-terminal domain"/>
    <property type="match status" value="1"/>
</dbReference>
<keyword evidence="9" id="KW-1133">Transmembrane helix</keyword>
<keyword evidence="13" id="KW-1185">Reference proteome</keyword>
<dbReference type="InterPro" id="IPR011712">
    <property type="entry name" value="Sig_transdc_His_kin_sub3_dim/P"/>
</dbReference>
<keyword evidence="5" id="KW-0547">Nucleotide-binding</keyword>
<feature type="transmembrane region" description="Helical" evidence="9">
    <location>
        <begin position="179"/>
        <end position="201"/>
    </location>
</feature>
<dbReference type="InterPro" id="IPR050482">
    <property type="entry name" value="Sensor_HK_TwoCompSys"/>
</dbReference>
<dbReference type="GO" id="GO:0046983">
    <property type="term" value="F:protein dimerization activity"/>
    <property type="evidence" value="ECO:0007669"/>
    <property type="project" value="InterPro"/>
</dbReference>
<dbReference type="Pfam" id="PF07730">
    <property type="entry name" value="HisKA_3"/>
    <property type="match status" value="1"/>
</dbReference>
<keyword evidence="9" id="KW-0812">Transmembrane</keyword>
<keyword evidence="6 12" id="KW-0418">Kinase</keyword>
<evidence type="ECO:0000256" key="9">
    <source>
        <dbReference type="SAM" id="Phobius"/>
    </source>
</evidence>
<proteinExistence type="predicted"/>
<feature type="transmembrane region" description="Helical" evidence="9">
    <location>
        <begin position="125"/>
        <end position="151"/>
    </location>
</feature>
<gene>
    <name evidence="12" type="ORF">EYE40_06570</name>
</gene>
<dbReference type="Proteomes" id="UP000294194">
    <property type="component" value="Unassembled WGS sequence"/>
</dbReference>
<protein>
    <recommendedName>
        <fullName evidence="2">histidine kinase</fullName>
        <ecNumber evidence="2">2.7.13.3</ecNumber>
    </recommendedName>
</protein>
<comment type="caution">
    <text evidence="12">The sequence shown here is derived from an EMBL/GenBank/DDBJ whole genome shotgun (WGS) entry which is preliminary data.</text>
</comment>
<evidence type="ECO:0000313" key="13">
    <source>
        <dbReference type="Proteomes" id="UP000294194"/>
    </source>
</evidence>
<feature type="transmembrane region" description="Helical" evidence="9">
    <location>
        <begin position="52"/>
        <end position="69"/>
    </location>
</feature>
<feature type="domain" description="Putative sensor" evidence="11">
    <location>
        <begin position="26"/>
        <end position="217"/>
    </location>
</feature>
<evidence type="ECO:0000256" key="3">
    <source>
        <dbReference type="ARBA" id="ARBA00022553"/>
    </source>
</evidence>
<evidence type="ECO:0000313" key="12">
    <source>
        <dbReference type="EMBL" id="TBN57091.1"/>
    </source>
</evidence>
<sequence length="438" mass="47035">MNPAPNTTALNSYGSMWRRVPKELGYLLLGYPLALAAFITTITLVSTGLGTIVTFFIGVVLFIGALYVARGFGTLDLKLLEWTGQPQIERPEWGQTKPGFWGWLGSMFGNGHYWLYLLHSMVVNFILALLTWTITIVWVSVIANGVSYWFWGRFTSRGDDNWTISEWLFNASNLSPEALLVWDSIFYFLLAVVFAAVLPFVSRGLTSFHHLVARGLLGAFKSDALRRQVGSLAAAGVAASSAEGHSLRRLERDIHDGPQQRLVRLQMDLAAAERQLDAEPEKARVLIAEAMEQSREALEELRALSRGFAPPILLDRGLVAALESAAVRSAVPTTIVSELPEGTSLPQEIERNAYFVASEALANASKHSGATAVVATVALDASGALLVEVSDNGSGGAVSVEGHGLAGLEQRLLGLGGTLAVDSPVGGPTVIAARIPLG</sequence>
<evidence type="ECO:0000256" key="2">
    <source>
        <dbReference type="ARBA" id="ARBA00012438"/>
    </source>
</evidence>
<dbReference type="PANTHER" id="PTHR24421:SF10">
    <property type="entry name" value="NITRATE_NITRITE SENSOR PROTEIN NARQ"/>
    <property type="match status" value="1"/>
</dbReference>
<keyword evidence="4" id="KW-0808">Transferase</keyword>
<dbReference type="AlphaFoldDB" id="A0A4Q9GR16"/>
<evidence type="ECO:0000256" key="8">
    <source>
        <dbReference type="ARBA" id="ARBA00023012"/>
    </source>
</evidence>